<sequence length="396" mass="40789">MGLGVFVFICASLTLCRGSLQRKQSASPSFVRGNSNDAPVPGLLSSSPPGPVAVQKAELKQTQQVADCPTSYASCASACQGCNGQTITSYSSSGTTSSPMIDCTCSGGATWSKLGDSMCTKPSTALCTQTSGGETEGGGITTGDVTTGNVTQTGSSTASGGSGCFPAGALVTLPGGERAPMESLRLGDRVVVSPDGRSEEIVFFAVRSARTETQMVRIKFENGQSVTASHTHLIYRKDPVEKVAVPVRMEDVNMGDRVVSSVSGVETVVSVEKETASVGLFGPVTASGTVMVDGVLFSVYAGIGPRQLDAWLPVMWSPLVGALRAATAVAGSEAVRYVSDAVWGDGQRGYALLAVCIGELMKAAESTRSVLESAGVWRRMLSRILASSVLGKGGEL</sequence>
<dbReference type="GO" id="GO:0016540">
    <property type="term" value="P:protein autoprocessing"/>
    <property type="evidence" value="ECO:0007669"/>
    <property type="project" value="InterPro"/>
</dbReference>
<dbReference type="SMART" id="SM00306">
    <property type="entry name" value="HintN"/>
    <property type="match status" value="1"/>
</dbReference>
<feature type="signal peptide" evidence="2">
    <location>
        <begin position="1"/>
        <end position="18"/>
    </location>
</feature>
<evidence type="ECO:0000256" key="1">
    <source>
        <dbReference type="SAM" id="MobiDB-lite"/>
    </source>
</evidence>
<dbReference type="PANTHER" id="PTHR11889:SF31">
    <property type="entry name" value="PROTEIN HEDGEHOG"/>
    <property type="match status" value="1"/>
</dbReference>
<dbReference type="InterPro" id="IPR006141">
    <property type="entry name" value="Intein_N"/>
</dbReference>
<dbReference type="VEuPathDB" id="CryptoDB:Cvel_1332"/>
<dbReference type="InterPro" id="IPR003587">
    <property type="entry name" value="Hint_dom_N"/>
</dbReference>
<dbReference type="AlphaFoldDB" id="A0A0G4HSU1"/>
<dbReference type="CDD" id="cd00081">
    <property type="entry name" value="Hint"/>
    <property type="match status" value="1"/>
</dbReference>
<dbReference type="GO" id="GO:0016539">
    <property type="term" value="P:intein-mediated protein splicing"/>
    <property type="evidence" value="ECO:0007669"/>
    <property type="project" value="InterPro"/>
</dbReference>
<gene>
    <name evidence="4" type="ORF">Cvel_1332</name>
</gene>
<evidence type="ECO:0000313" key="4">
    <source>
        <dbReference type="EMBL" id="CEM47465.1"/>
    </source>
</evidence>
<evidence type="ECO:0000256" key="2">
    <source>
        <dbReference type="SAM" id="SignalP"/>
    </source>
</evidence>
<feature type="region of interest" description="Disordered" evidence="1">
    <location>
        <begin position="128"/>
        <end position="147"/>
    </location>
</feature>
<proteinExistence type="predicted"/>
<protein>
    <recommendedName>
        <fullName evidence="3">Hint domain-containing protein</fullName>
    </recommendedName>
</protein>
<evidence type="ECO:0000259" key="3">
    <source>
        <dbReference type="SMART" id="SM00306"/>
    </source>
</evidence>
<dbReference type="PROSITE" id="PS50817">
    <property type="entry name" value="INTEIN_N_TER"/>
    <property type="match status" value="1"/>
</dbReference>
<dbReference type="InterPro" id="IPR050387">
    <property type="entry name" value="Hedgehog_Signaling"/>
</dbReference>
<feature type="chain" id="PRO_5005192331" description="Hint domain-containing protein" evidence="2">
    <location>
        <begin position="19"/>
        <end position="396"/>
    </location>
</feature>
<reference evidence="4" key="1">
    <citation type="submission" date="2014-11" db="EMBL/GenBank/DDBJ databases">
        <authorList>
            <person name="Otto D Thomas"/>
            <person name="Naeem Raeece"/>
        </authorList>
    </citation>
    <scope>NUCLEOTIDE SEQUENCE</scope>
</reference>
<organism evidence="4">
    <name type="scientific">Chromera velia CCMP2878</name>
    <dbReference type="NCBI Taxonomy" id="1169474"/>
    <lineage>
        <taxon>Eukaryota</taxon>
        <taxon>Sar</taxon>
        <taxon>Alveolata</taxon>
        <taxon>Colpodellida</taxon>
        <taxon>Chromeraceae</taxon>
        <taxon>Chromera</taxon>
    </lineage>
</organism>
<name>A0A0G4HSU1_9ALVE</name>
<dbReference type="Pfam" id="PF01079">
    <property type="entry name" value="Hint"/>
    <property type="match status" value="1"/>
</dbReference>
<dbReference type="InterPro" id="IPR001767">
    <property type="entry name" value="Hedgehog_Hint"/>
</dbReference>
<dbReference type="SUPFAM" id="SSF51294">
    <property type="entry name" value="Hedgehog/intein (Hint) domain"/>
    <property type="match status" value="1"/>
</dbReference>
<accession>A0A0G4HSU1</accession>
<feature type="domain" description="Hint" evidence="3">
    <location>
        <begin position="162"/>
        <end position="262"/>
    </location>
</feature>
<dbReference type="EMBL" id="CDMZ01003750">
    <property type="protein sequence ID" value="CEM47465.1"/>
    <property type="molecule type" value="Genomic_DNA"/>
</dbReference>
<dbReference type="InterPro" id="IPR036844">
    <property type="entry name" value="Hint_dom_sf"/>
</dbReference>
<dbReference type="Gene3D" id="2.170.16.10">
    <property type="entry name" value="Hedgehog/Intein (Hint) domain"/>
    <property type="match status" value="1"/>
</dbReference>
<dbReference type="PhylomeDB" id="A0A0G4HSU1"/>
<keyword evidence="2" id="KW-0732">Signal</keyword>
<dbReference type="PANTHER" id="PTHR11889">
    <property type="entry name" value="HEDGEHOG"/>
    <property type="match status" value="1"/>
</dbReference>